<feature type="transmembrane region" description="Helical" evidence="2">
    <location>
        <begin position="236"/>
        <end position="258"/>
    </location>
</feature>
<evidence type="ECO:0000256" key="2">
    <source>
        <dbReference type="SAM" id="Phobius"/>
    </source>
</evidence>
<dbReference type="RefSeq" id="WP_074215252.1">
    <property type="nucleotide sequence ID" value="NZ_FSRG01000003.1"/>
</dbReference>
<organism evidence="3 4">
    <name type="scientific">Halodesulfovibrio marinisediminis DSM 17456</name>
    <dbReference type="NCBI Taxonomy" id="1121457"/>
    <lineage>
        <taxon>Bacteria</taxon>
        <taxon>Pseudomonadati</taxon>
        <taxon>Thermodesulfobacteriota</taxon>
        <taxon>Desulfovibrionia</taxon>
        <taxon>Desulfovibrionales</taxon>
        <taxon>Desulfovibrionaceae</taxon>
        <taxon>Halodesulfovibrio</taxon>
    </lineage>
</organism>
<dbReference type="Proteomes" id="UP000184694">
    <property type="component" value="Unassembled WGS sequence"/>
</dbReference>
<feature type="transmembrane region" description="Helical" evidence="2">
    <location>
        <begin position="278"/>
        <end position="296"/>
    </location>
</feature>
<dbReference type="STRING" id="1121457.SAMN02745161_0364"/>
<dbReference type="EMBL" id="FSRG01000003">
    <property type="protein sequence ID" value="SIN72605.1"/>
    <property type="molecule type" value="Genomic_DNA"/>
</dbReference>
<protein>
    <submittedName>
        <fullName evidence="3">Uncharacterized protein</fullName>
    </submittedName>
</protein>
<evidence type="ECO:0000313" key="3">
    <source>
        <dbReference type="EMBL" id="SIN72605.1"/>
    </source>
</evidence>
<reference evidence="4" key="1">
    <citation type="submission" date="2016-11" db="EMBL/GenBank/DDBJ databases">
        <authorList>
            <person name="Varghese N."/>
            <person name="Submissions S."/>
        </authorList>
    </citation>
    <scope>NUCLEOTIDE SEQUENCE [LARGE SCALE GENOMIC DNA]</scope>
    <source>
        <strain evidence="4">DSM 17456</strain>
    </source>
</reference>
<keyword evidence="2" id="KW-0812">Transmembrane</keyword>
<proteinExistence type="predicted"/>
<gene>
    <name evidence="3" type="ORF">SAMN02745161_0364</name>
</gene>
<keyword evidence="1" id="KW-0175">Coiled coil</keyword>
<dbReference type="AlphaFoldDB" id="A0A1N6DP93"/>
<feature type="coiled-coil region" evidence="1">
    <location>
        <begin position="154"/>
        <end position="206"/>
    </location>
</feature>
<keyword evidence="2" id="KW-1133">Transmembrane helix</keyword>
<evidence type="ECO:0000256" key="1">
    <source>
        <dbReference type="SAM" id="Coils"/>
    </source>
</evidence>
<name>A0A1N6DP93_9BACT</name>
<dbReference type="OrthoDB" id="8910137at2"/>
<sequence>MTQDIKTEFFQCLEEFLKLNYQNDQNEHVNLLRRFWDTMNGAQGARSEILQYFLNDFKNELTPIFTLQQDITSANLNNLAINLSRIAIYVFIVSNESMKILYFINYLEDNLPATNRLTEHLLTTKKVTDFKYKQLYDNSLLFSQHTEELDKSLNKLATATAEELANKLETVTTEITSTKDTLAKQLEDEKNTAEKIIAKYNNISNAALDKLSSSFANFSEKKKIEMDKWLKATKKFGWLAVLIAIAAIILHPATGLISTLEAAKGAEETFNALFSSNTLYFIAIEALIIYFFRISLNNFYAARDELLQLEIREALCKFAPTYTAFADADDTRLDNFTKHIFSPLASKLNPTPHPLDFLGQVCNVVNNGKKK</sequence>
<keyword evidence="4" id="KW-1185">Reference proteome</keyword>
<evidence type="ECO:0000313" key="4">
    <source>
        <dbReference type="Proteomes" id="UP000184694"/>
    </source>
</evidence>
<keyword evidence="2" id="KW-0472">Membrane</keyword>
<accession>A0A1N6DP93</accession>